<comment type="caution">
    <text evidence="1">The sequence shown here is derived from an EMBL/GenBank/DDBJ whole genome shotgun (WGS) entry which is preliminary data.</text>
</comment>
<reference evidence="1" key="1">
    <citation type="submission" date="2023-06" db="EMBL/GenBank/DDBJ databases">
        <title>Survivors Of The Sea: Transcriptome response of Skeletonema marinoi to long-term dormancy.</title>
        <authorList>
            <person name="Pinder M.I.M."/>
            <person name="Kourtchenko O."/>
            <person name="Robertson E.K."/>
            <person name="Larsson T."/>
            <person name="Maumus F."/>
            <person name="Osuna-Cruz C.M."/>
            <person name="Vancaester E."/>
            <person name="Stenow R."/>
            <person name="Vandepoele K."/>
            <person name="Ploug H."/>
            <person name="Bruchert V."/>
            <person name="Godhe A."/>
            <person name="Topel M."/>
        </authorList>
    </citation>
    <scope>NUCLEOTIDE SEQUENCE</scope>
    <source>
        <strain evidence="1">R05AC</strain>
    </source>
</reference>
<dbReference type="EMBL" id="JATAAI010000008">
    <property type="protein sequence ID" value="KAK1743993.1"/>
    <property type="molecule type" value="Genomic_DNA"/>
</dbReference>
<accession>A0AAD8YD18</accession>
<gene>
    <name evidence="1" type="ORF">QTG54_005590</name>
</gene>
<evidence type="ECO:0000313" key="1">
    <source>
        <dbReference type="EMBL" id="KAK1743993.1"/>
    </source>
</evidence>
<organism evidence="1 2">
    <name type="scientific">Skeletonema marinoi</name>
    <dbReference type="NCBI Taxonomy" id="267567"/>
    <lineage>
        <taxon>Eukaryota</taxon>
        <taxon>Sar</taxon>
        <taxon>Stramenopiles</taxon>
        <taxon>Ochrophyta</taxon>
        <taxon>Bacillariophyta</taxon>
        <taxon>Coscinodiscophyceae</taxon>
        <taxon>Thalassiosirophycidae</taxon>
        <taxon>Thalassiosirales</taxon>
        <taxon>Skeletonemataceae</taxon>
        <taxon>Skeletonema</taxon>
        <taxon>Skeletonema marinoi-dohrnii complex</taxon>
    </lineage>
</organism>
<protein>
    <submittedName>
        <fullName evidence="1">Uncharacterized protein</fullName>
    </submittedName>
</protein>
<dbReference type="AlphaFoldDB" id="A0AAD8YD18"/>
<dbReference type="Proteomes" id="UP001224775">
    <property type="component" value="Unassembled WGS sequence"/>
</dbReference>
<evidence type="ECO:0000313" key="2">
    <source>
        <dbReference type="Proteomes" id="UP001224775"/>
    </source>
</evidence>
<name>A0AAD8YD18_9STRA</name>
<keyword evidence="2" id="KW-1185">Reference proteome</keyword>
<sequence>MGQRSRNVEAKDAQIKLSKEECAIGMGQRPNDAAVNGVQTMLNKEECVAGMGQVASDAAAKDVHITLSVEECAKDMGKSEKQFSSEGWCPNQSQKGGTCVGDKGNFCILCSTGGCTTNQVQVKLSSKEEFASD</sequence>
<proteinExistence type="predicted"/>